<evidence type="ECO:0000256" key="1">
    <source>
        <dbReference type="ARBA" id="ARBA00006336"/>
    </source>
</evidence>
<name>A0A377WPY6_KLEPN</name>
<gene>
    <name evidence="4" type="primary">yecE</name>
    <name evidence="4" type="ORF">NCTC8849_03801</name>
</gene>
<dbReference type="SUPFAM" id="SSF52499">
    <property type="entry name" value="Isochorismatase-like hydrolases"/>
    <property type="match status" value="1"/>
</dbReference>
<protein>
    <submittedName>
        <fullName evidence="4">Nicotinamidase/isochorismatase family protein</fullName>
    </submittedName>
</protein>
<evidence type="ECO:0000313" key="5">
    <source>
        <dbReference type="Proteomes" id="UP000254799"/>
    </source>
</evidence>
<dbReference type="Gene3D" id="3.40.50.850">
    <property type="entry name" value="Isochorismatase-like"/>
    <property type="match status" value="1"/>
</dbReference>
<dbReference type="PANTHER" id="PTHR30348:SF9">
    <property type="entry name" value="UPF0759 PROTEIN YECE"/>
    <property type="match status" value="1"/>
</dbReference>
<dbReference type="InterPro" id="IPR036520">
    <property type="entry name" value="UPF0759_sf"/>
</dbReference>
<comment type="similarity">
    <text evidence="1">Belongs to the isochorismatase family.</text>
</comment>
<accession>A0A377WPY6</accession>
<dbReference type="Pfam" id="PF00857">
    <property type="entry name" value="Isochorismatase"/>
    <property type="match status" value="1"/>
</dbReference>
<dbReference type="NCBIfam" id="NF007637">
    <property type="entry name" value="PRK10302.1"/>
    <property type="match status" value="1"/>
</dbReference>
<reference evidence="4 5" key="1">
    <citation type="submission" date="2018-06" db="EMBL/GenBank/DDBJ databases">
        <authorList>
            <consortium name="Pathogen Informatics"/>
            <person name="Doyle S."/>
        </authorList>
    </citation>
    <scope>NUCLEOTIDE SEQUENCE [LARGE SCALE GENOMIC DNA]</scope>
    <source>
        <strain evidence="4 5">NCTC8849</strain>
    </source>
</reference>
<dbReference type="GO" id="GO:0016787">
    <property type="term" value="F:hydrolase activity"/>
    <property type="evidence" value="ECO:0007669"/>
    <property type="project" value="UniProtKB-KW"/>
</dbReference>
<dbReference type="SUPFAM" id="SSF117396">
    <property type="entry name" value="TM1631-like"/>
    <property type="match status" value="1"/>
</dbReference>
<evidence type="ECO:0000256" key="2">
    <source>
        <dbReference type="ARBA" id="ARBA00022801"/>
    </source>
</evidence>
<dbReference type="Gene3D" id="3.20.20.410">
    <property type="entry name" value="Protein of unknown function UPF0759"/>
    <property type="match status" value="1"/>
</dbReference>
<dbReference type="FunFam" id="3.40.50.850:FF:000005">
    <property type="entry name" value="Isochorismatase hydrolase"/>
    <property type="match status" value="1"/>
</dbReference>
<dbReference type="PANTHER" id="PTHR30348">
    <property type="entry name" value="UNCHARACTERIZED PROTEIN YECE"/>
    <property type="match status" value="1"/>
</dbReference>
<keyword evidence="2" id="KW-0378">Hydrolase</keyword>
<dbReference type="Pfam" id="PF01904">
    <property type="entry name" value="DUF72"/>
    <property type="match status" value="1"/>
</dbReference>
<dbReference type="InterPro" id="IPR002763">
    <property type="entry name" value="DUF72"/>
</dbReference>
<dbReference type="InterPro" id="IPR036380">
    <property type="entry name" value="Isochorismatase-like_sf"/>
</dbReference>
<dbReference type="EMBL" id="UGLC01000002">
    <property type="protein sequence ID" value="STT55198.1"/>
    <property type="molecule type" value="Genomic_DNA"/>
</dbReference>
<evidence type="ECO:0000259" key="3">
    <source>
        <dbReference type="Pfam" id="PF00857"/>
    </source>
</evidence>
<dbReference type="InterPro" id="IPR000868">
    <property type="entry name" value="Isochorismatase-like_dom"/>
</dbReference>
<dbReference type="NCBIfam" id="NF008517">
    <property type="entry name" value="PRK11440.1"/>
    <property type="match status" value="1"/>
</dbReference>
<dbReference type="CDD" id="cd00431">
    <property type="entry name" value="cysteine_hydrolases"/>
    <property type="match status" value="1"/>
</dbReference>
<dbReference type="Proteomes" id="UP000254799">
    <property type="component" value="Unassembled WGS sequence"/>
</dbReference>
<proteinExistence type="inferred from homology"/>
<sequence length="460" mass="51411">MLELNAKNTALVVIDLQEGILPFAGGPHRADEVVARAARLADKCRQQGSPVIMVRVGWSADFAEALKQPVDAQAGAHTLPENWWTYPATLGKQESDIEVTKRQWGAFYGTDLELQLRRRGIDTIILCGISTNIGVESTARNAWELGFNLVIAEDACSAASAEQHQSSMTHIFPAHRPGAQYRGDPHGAMIYIGLPQWSHPKWVRLGITSLEEYARHFNCVEGNTTLYALPKPEIVARWYEQTHDDFRFCFKFPATISHQAALRHCDELSSEFFARLAPLASRIGQYWLQLPATFGPRDLPALWHFLDGLPKDFSYGVEVRHPEFFAKGEAEQQLNRGLHERNVNRVILDSRPVHSAAATSPAMIDAQQKKPKVPVHAVMTARQPMVRFIGGDDMAHNRELFRVWLQTLAKWHQSGTPWLFLHTPDIAFAPALVDTLWGDLRAALPAAGNAPSIPQQSSLF</sequence>
<evidence type="ECO:0000313" key="4">
    <source>
        <dbReference type="EMBL" id="STT55198.1"/>
    </source>
</evidence>
<organism evidence="4 5">
    <name type="scientific">Klebsiella pneumoniae</name>
    <dbReference type="NCBI Taxonomy" id="573"/>
    <lineage>
        <taxon>Bacteria</taxon>
        <taxon>Pseudomonadati</taxon>
        <taxon>Pseudomonadota</taxon>
        <taxon>Gammaproteobacteria</taxon>
        <taxon>Enterobacterales</taxon>
        <taxon>Enterobacteriaceae</taxon>
        <taxon>Klebsiella/Raoultella group</taxon>
        <taxon>Klebsiella</taxon>
        <taxon>Klebsiella pneumoniae complex</taxon>
    </lineage>
</organism>
<feature type="domain" description="Isochorismatase-like" evidence="3">
    <location>
        <begin position="9"/>
        <end position="173"/>
    </location>
</feature>
<dbReference type="AlphaFoldDB" id="A0A377WPY6"/>